<organism evidence="7 8">
    <name type="scientific">Paralvinella palmiformis</name>
    <dbReference type="NCBI Taxonomy" id="53620"/>
    <lineage>
        <taxon>Eukaryota</taxon>
        <taxon>Metazoa</taxon>
        <taxon>Spiralia</taxon>
        <taxon>Lophotrochozoa</taxon>
        <taxon>Annelida</taxon>
        <taxon>Polychaeta</taxon>
        <taxon>Sedentaria</taxon>
        <taxon>Canalipalpata</taxon>
        <taxon>Terebellida</taxon>
        <taxon>Terebelliformia</taxon>
        <taxon>Alvinellidae</taxon>
        <taxon>Paralvinella</taxon>
    </lineage>
</organism>
<sequence>MAHLNPVADVRESRYFRTPHILALVLVPLGMALLTVTYLIPDRVPYDCLGPIGKASYFMANYLPTVLKVIFYGAWSGHAIEAWLAVKLCRQKGIHPDTTRWWAVQTFFYGIFSFSQLIKYDPAKDD</sequence>
<evidence type="ECO:0000256" key="5">
    <source>
        <dbReference type="ARBA" id="ARBA00034834"/>
    </source>
</evidence>
<keyword evidence="3 6" id="KW-1133">Transmembrane helix</keyword>
<keyword evidence="8" id="KW-1185">Reference proteome</keyword>
<dbReference type="GO" id="GO:0016020">
    <property type="term" value="C:membrane"/>
    <property type="evidence" value="ECO:0007669"/>
    <property type="project" value="UniProtKB-SubCell"/>
</dbReference>
<evidence type="ECO:0000313" key="7">
    <source>
        <dbReference type="EMBL" id="KAK2166048.1"/>
    </source>
</evidence>
<evidence type="ECO:0000313" key="8">
    <source>
        <dbReference type="Proteomes" id="UP001208570"/>
    </source>
</evidence>
<feature type="transmembrane region" description="Helical" evidence="6">
    <location>
        <begin position="21"/>
        <end position="40"/>
    </location>
</feature>
<protein>
    <recommendedName>
        <fullName evidence="5">Transmembrane protein 254</fullName>
    </recommendedName>
</protein>
<evidence type="ECO:0000256" key="4">
    <source>
        <dbReference type="ARBA" id="ARBA00023136"/>
    </source>
</evidence>
<comment type="subcellular location">
    <subcellularLocation>
        <location evidence="1">Membrane</location>
        <topology evidence="1">Multi-pass membrane protein</topology>
    </subcellularLocation>
</comment>
<dbReference type="Pfam" id="PF14934">
    <property type="entry name" value="TMEM254"/>
    <property type="match status" value="1"/>
</dbReference>
<proteinExistence type="predicted"/>
<evidence type="ECO:0000256" key="3">
    <source>
        <dbReference type="ARBA" id="ARBA00022989"/>
    </source>
</evidence>
<dbReference type="PANTHER" id="PTHR34104">
    <property type="entry name" value="TRANSMEMBRANE PROTEIN 254"/>
    <property type="match status" value="1"/>
</dbReference>
<reference evidence="7" key="1">
    <citation type="journal article" date="2023" name="Mol. Biol. Evol.">
        <title>Third-Generation Sequencing Reveals the Adaptive Role of the Epigenome in Three Deep-Sea Polychaetes.</title>
        <authorList>
            <person name="Perez M."/>
            <person name="Aroh O."/>
            <person name="Sun Y."/>
            <person name="Lan Y."/>
            <person name="Juniper S.K."/>
            <person name="Young C.R."/>
            <person name="Angers B."/>
            <person name="Qian P.Y."/>
        </authorList>
    </citation>
    <scope>NUCLEOTIDE SEQUENCE</scope>
    <source>
        <strain evidence="7">P08H-3</strain>
    </source>
</reference>
<feature type="transmembrane region" description="Helical" evidence="6">
    <location>
        <begin position="69"/>
        <end position="89"/>
    </location>
</feature>
<keyword evidence="4 6" id="KW-0472">Membrane</keyword>
<name>A0AAD9K8N5_9ANNE</name>
<dbReference type="InterPro" id="IPR028110">
    <property type="entry name" value="TMEM254"/>
</dbReference>
<comment type="caution">
    <text evidence="7">The sequence shown here is derived from an EMBL/GenBank/DDBJ whole genome shotgun (WGS) entry which is preliminary data.</text>
</comment>
<evidence type="ECO:0000256" key="2">
    <source>
        <dbReference type="ARBA" id="ARBA00022692"/>
    </source>
</evidence>
<dbReference type="EMBL" id="JAODUP010000043">
    <property type="protein sequence ID" value="KAK2166048.1"/>
    <property type="molecule type" value="Genomic_DNA"/>
</dbReference>
<evidence type="ECO:0000256" key="1">
    <source>
        <dbReference type="ARBA" id="ARBA00004141"/>
    </source>
</evidence>
<dbReference type="PANTHER" id="PTHR34104:SF3">
    <property type="entry name" value="TRANSMEMBRANE PROTEIN 254"/>
    <property type="match status" value="1"/>
</dbReference>
<gene>
    <name evidence="7" type="ORF">LSH36_43g05052</name>
</gene>
<feature type="transmembrane region" description="Helical" evidence="6">
    <location>
        <begin position="101"/>
        <end position="118"/>
    </location>
</feature>
<accession>A0AAD9K8N5</accession>
<dbReference type="Proteomes" id="UP001208570">
    <property type="component" value="Unassembled WGS sequence"/>
</dbReference>
<evidence type="ECO:0000256" key="6">
    <source>
        <dbReference type="SAM" id="Phobius"/>
    </source>
</evidence>
<keyword evidence="2 6" id="KW-0812">Transmembrane</keyword>
<dbReference type="AlphaFoldDB" id="A0AAD9K8N5"/>